<name>A0A4R1KXK9_9PAST</name>
<dbReference type="EMBL" id="SMGJ01000003">
    <property type="protein sequence ID" value="TCK70142.1"/>
    <property type="molecule type" value="Genomic_DNA"/>
</dbReference>
<keyword evidence="2" id="KW-1185">Reference proteome</keyword>
<evidence type="ECO:0000313" key="1">
    <source>
        <dbReference type="EMBL" id="TCK70142.1"/>
    </source>
</evidence>
<gene>
    <name evidence="1" type="ORF">EV692_1369</name>
</gene>
<organism evidence="1 2">
    <name type="scientific">Lonepinella koalarum</name>
    <dbReference type="NCBI Taxonomy" id="53417"/>
    <lineage>
        <taxon>Bacteria</taxon>
        <taxon>Pseudomonadati</taxon>
        <taxon>Pseudomonadota</taxon>
        <taxon>Gammaproteobacteria</taxon>
        <taxon>Pasteurellales</taxon>
        <taxon>Pasteurellaceae</taxon>
        <taxon>Lonepinella</taxon>
    </lineage>
</organism>
<dbReference type="Proteomes" id="UP000295496">
    <property type="component" value="Unassembled WGS sequence"/>
</dbReference>
<comment type="caution">
    <text evidence="1">The sequence shown here is derived from an EMBL/GenBank/DDBJ whole genome shotgun (WGS) entry which is preliminary data.</text>
</comment>
<dbReference type="RefSeq" id="WP_132301815.1">
    <property type="nucleotide sequence ID" value="NZ_CP170642.1"/>
</dbReference>
<dbReference type="AlphaFoldDB" id="A0A4R1KXK9"/>
<accession>A0A4R1KXK9</accession>
<evidence type="ECO:0000313" key="2">
    <source>
        <dbReference type="Proteomes" id="UP000295496"/>
    </source>
</evidence>
<sequence>MAKYFSYSTNDDDFFIFDTLEQAKQATLEKARDLYENFGYDGFLDDEQIGWIEDCFYGEVLGKIHIPKRQPEDSEEQNFKEAYDLEYLIDKPVLVKEK</sequence>
<reference evidence="1 2" key="1">
    <citation type="submission" date="2019-03" db="EMBL/GenBank/DDBJ databases">
        <title>Genomic Encyclopedia of Type Strains, Phase IV (KMG-IV): sequencing the most valuable type-strain genomes for metagenomic binning, comparative biology and taxonomic classification.</title>
        <authorList>
            <person name="Goeker M."/>
        </authorList>
    </citation>
    <scope>NUCLEOTIDE SEQUENCE [LARGE SCALE GENOMIC DNA]</scope>
    <source>
        <strain evidence="1 2">DSM 10053</strain>
    </source>
</reference>
<protein>
    <submittedName>
        <fullName evidence="1">Uncharacterized protein</fullName>
    </submittedName>
</protein>
<proteinExistence type="predicted"/>